<evidence type="ECO:0000313" key="6">
    <source>
        <dbReference type="Proteomes" id="UP000010880"/>
    </source>
</evidence>
<evidence type="ECO:0000313" key="5">
    <source>
        <dbReference type="EMBL" id="AGB40422.1"/>
    </source>
</evidence>
<organism evidence="5 6">
    <name type="scientific">Halobacteroides halobius (strain ATCC 35273 / DSM 5150 / MD-1)</name>
    <dbReference type="NCBI Taxonomy" id="748449"/>
    <lineage>
        <taxon>Bacteria</taxon>
        <taxon>Bacillati</taxon>
        <taxon>Bacillota</taxon>
        <taxon>Clostridia</taxon>
        <taxon>Halanaerobiales</taxon>
        <taxon>Halobacteroidaceae</taxon>
        <taxon>Halobacteroides</taxon>
    </lineage>
</organism>
<dbReference type="RefSeq" id="WP_015326148.1">
    <property type="nucleotide sequence ID" value="NC_019978.1"/>
</dbReference>
<protein>
    <submittedName>
        <fullName evidence="5">Putative Zn-dependent protease-like protein</fullName>
    </submittedName>
</protein>
<keyword evidence="6" id="KW-1185">Reference proteome</keyword>
<feature type="domain" description="Metalloprotease TldD/E C-terminal" evidence="3">
    <location>
        <begin position="225"/>
        <end position="448"/>
    </location>
</feature>
<dbReference type="InterPro" id="IPR045569">
    <property type="entry name" value="Metalloprtase-TldD/E_C"/>
</dbReference>
<dbReference type="PANTHER" id="PTHR43421:SF1">
    <property type="entry name" value="METALLOPROTEASE PMBA"/>
    <property type="match status" value="1"/>
</dbReference>
<name>L0K583_HALHC</name>
<dbReference type="InterPro" id="IPR036059">
    <property type="entry name" value="TldD/PmbA_sf"/>
</dbReference>
<dbReference type="eggNOG" id="COG0312">
    <property type="taxonomic scope" value="Bacteria"/>
</dbReference>
<dbReference type="InterPro" id="IPR045570">
    <property type="entry name" value="Metalloprtase-TldD/E_cen_dom"/>
</dbReference>
<dbReference type="GO" id="GO:0006508">
    <property type="term" value="P:proteolysis"/>
    <property type="evidence" value="ECO:0007669"/>
    <property type="project" value="UniProtKB-KW"/>
</dbReference>
<evidence type="ECO:0000259" key="4">
    <source>
        <dbReference type="Pfam" id="PF19290"/>
    </source>
</evidence>
<dbReference type="Pfam" id="PF19289">
    <property type="entry name" value="PmbA_TldD_3rd"/>
    <property type="match status" value="1"/>
</dbReference>
<dbReference type="AlphaFoldDB" id="L0K583"/>
<keyword evidence="5" id="KW-0645">Protease</keyword>
<dbReference type="GO" id="GO:0008237">
    <property type="term" value="F:metallopeptidase activity"/>
    <property type="evidence" value="ECO:0007669"/>
    <property type="project" value="InterPro"/>
</dbReference>
<dbReference type="Pfam" id="PF01523">
    <property type="entry name" value="PmbA_TldD_1st"/>
    <property type="match status" value="1"/>
</dbReference>
<dbReference type="Proteomes" id="UP000010880">
    <property type="component" value="Chromosome"/>
</dbReference>
<evidence type="ECO:0000256" key="1">
    <source>
        <dbReference type="ARBA" id="ARBA00005836"/>
    </source>
</evidence>
<dbReference type="EMBL" id="CP003359">
    <property type="protein sequence ID" value="AGB40422.1"/>
    <property type="molecule type" value="Genomic_DNA"/>
</dbReference>
<evidence type="ECO:0000259" key="2">
    <source>
        <dbReference type="Pfam" id="PF01523"/>
    </source>
</evidence>
<keyword evidence="5" id="KW-0378">Hydrolase</keyword>
<dbReference type="STRING" id="748449.Halha_0429"/>
<dbReference type="HOGENOM" id="CLU_026425_0_0_9"/>
<gene>
    <name evidence="5" type="ordered locus">Halha_0429</name>
</gene>
<dbReference type="Gene3D" id="3.30.2290.10">
    <property type="entry name" value="PmbA/TldD superfamily"/>
    <property type="match status" value="1"/>
</dbReference>
<comment type="similarity">
    <text evidence="1">Belongs to the peptidase U62 family.</text>
</comment>
<dbReference type="InterPro" id="IPR002510">
    <property type="entry name" value="Metalloprtase-TldD/E_N"/>
</dbReference>
<dbReference type="PATRIC" id="fig|748449.3.peg.400"/>
<dbReference type="SUPFAM" id="SSF111283">
    <property type="entry name" value="Putative modulator of DNA gyrase, PmbA/TldD"/>
    <property type="match status" value="1"/>
</dbReference>
<feature type="domain" description="Metalloprotease TldD/E N-terminal" evidence="2">
    <location>
        <begin position="21"/>
        <end position="85"/>
    </location>
</feature>
<dbReference type="Pfam" id="PF19290">
    <property type="entry name" value="PmbA_TldD_2nd"/>
    <property type="match status" value="1"/>
</dbReference>
<proteinExistence type="inferred from homology"/>
<dbReference type="KEGG" id="hhl:Halha_0429"/>
<accession>L0K583</accession>
<dbReference type="OrthoDB" id="9803213at2"/>
<dbReference type="InterPro" id="IPR047657">
    <property type="entry name" value="PmbA"/>
</dbReference>
<feature type="domain" description="Metalloprotease TldD/E central" evidence="4">
    <location>
        <begin position="113"/>
        <end position="217"/>
    </location>
</feature>
<dbReference type="GO" id="GO:0005829">
    <property type="term" value="C:cytosol"/>
    <property type="evidence" value="ECO:0007669"/>
    <property type="project" value="TreeGrafter"/>
</dbReference>
<dbReference type="PANTHER" id="PTHR43421">
    <property type="entry name" value="METALLOPROTEASE PMBA"/>
    <property type="match status" value="1"/>
</dbReference>
<reference evidence="6" key="1">
    <citation type="submission" date="2012-02" db="EMBL/GenBank/DDBJ databases">
        <title>The complete genome of Halobacteroides halobius DSM 5150.</title>
        <authorList>
            <person name="Lucas S."/>
            <person name="Copeland A."/>
            <person name="Lapidus A."/>
            <person name="Glavina del Rio T."/>
            <person name="Dalin E."/>
            <person name="Tice H."/>
            <person name="Bruce D."/>
            <person name="Goodwin L."/>
            <person name="Pitluck S."/>
            <person name="Peters L."/>
            <person name="Mikhailova N."/>
            <person name="Gu W."/>
            <person name="Kyrpides N."/>
            <person name="Mavromatis K."/>
            <person name="Ivanova N."/>
            <person name="Brettin T."/>
            <person name="Detter J.C."/>
            <person name="Han C."/>
            <person name="Larimer F."/>
            <person name="Land M."/>
            <person name="Hauser L."/>
            <person name="Markowitz V."/>
            <person name="Cheng J.-F."/>
            <person name="Hugenholtz P."/>
            <person name="Woyke T."/>
            <person name="Wu D."/>
            <person name="Tindall B."/>
            <person name="Pomrenke H."/>
            <person name="Brambilla E."/>
            <person name="Klenk H.-P."/>
            <person name="Eisen J.A."/>
        </authorList>
    </citation>
    <scope>NUCLEOTIDE SEQUENCE [LARGE SCALE GENOMIC DNA]</scope>
    <source>
        <strain evidence="6">ATCC 35273 / DSM 5150 / MD-1</strain>
    </source>
</reference>
<evidence type="ECO:0000259" key="3">
    <source>
        <dbReference type="Pfam" id="PF19289"/>
    </source>
</evidence>
<sequence>MEDINLTSLLAQAKDKGADEVELYYQRSKNNDLEIYQGEVDSLESANAKGLGVRTFVGDKMGFAYTANFTADALEETITEAIANAKLATADQYRKLPEGSFDYPELNIYNVKLEESSIEDKIDLALQMEEAALEYDDRIKTVMSVNYGDYNSEVRIVNSKGLDESYRSNGCYAYLYVLAKEGARQQTGRALSYGKSLDELKPIKKAKQAVENAIKLLGGQPVKSQEAPVVFTPQVGSMFMYVLAQALTAEAVQKGRSLFAGRLEESVAAKRVNIIDDGTLEEGLATAPFDDEGVPCSATELIKDGVLTNYLYDTYTANKDKVNSTGNGTRGGYRGVPGVAASNFYLAPGNKKPEEIISNVDNGFYVHKVSGLVTGGANPISGEFSVGATGQWIKDGEIEKAVSEITIAGNLIGFLEDIEELGTDLTFNPMIGSFASPTFKVKKLAISGN</sequence>
<dbReference type="InterPro" id="IPR035068">
    <property type="entry name" value="TldD/PmbA_N"/>
</dbReference>